<keyword evidence="6 12" id="KW-0067">ATP-binding</keyword>
<evidence type="ECO:0000256" key="9">
    <source>
        <dbReference type="SAM" id="Phobius"/>
    </source>
</evidence>
<keyword evidence="3" id="KW-1003">Cell membrane</keyword>
<dbReference type="Pfam" id="PF00005">
    <property type="entry name" value="ABC_tran"/>
    <property type="match status" value="1"/>
</dbReference>
<proteinExistence type="predicted"/>
<dbReference type="PROSITE" id="PS50893">
    <property type="entry name" value="ABC_TRANSPORTER_2"/>
    <property type="match status" value="1"/>
</dbReference>
<reference evidence="12 13" key="1">
    <citation type="journal article" date="2017" name="ISME J.">
        <title>An acid-tolerant ammonia-oxidizing ?-proteobacterium from soil.</title>
        <authorList>
            <person name="Hayatsu M."/>
            <person name="Tago K."/>
            <person name="Uchiyama I."/>
            <person name="Toyoda A."/>
            <person name="Wang Y."/>
            <person name="Shimomura Y."/>
            <person name="Okubo T."/>
            <person name="Kurisu F."/>
            <person name="Hirono Y."/>
            <person name="Nonaka K."/>
            <person name="Akiyama H."/>
            <person name="Itoh T."/>
            <person name="Takami H."/>
        </authorList>
    </citation>
    <scope>NUCLEOTIDE SEQUENCE [LARGE SCALE GENOMIC DNA]</scope>
    <source>
        <strain evidence="12 13">TAO100</strain>
    </source>
</reference>
<keyword evidence="7 9" id="KW-1133">Transmembrane helix</keyword>
<dbReference type="CDD" id="cd07346">
    <property type="entry name" value="ABC_6TM_exporters"/>
    <property type="match status" value="1"/>
</dbReference>
<gene>
    <name evidence="12" type="ORF">TAO_1000</name>
</gene>
<feature type="transmembrane region" description="Helical" evidence="9">
    <location>
        <begin position="254"/>
        <end position="275"/>
    </location>
</feature>
<dbReference type="AlphaFoldDB" id="A0A1Q2SML3"/>
<dbReference type="PANTHER" id="PTHR24221:SF233">
    <property type="entry name" value="ATP-BINDING_PERMEASE FUSION ABC TRANSPORTER-RELATED"/>
    <property type="match status" value="1"/>
</dbReference>
<dbReference type="InterPro" id="IPR011527">
    <property type="entry name" value="ABC1_TM_dom"/>
</dbReference>
<comment type="subcellular location">
    <subcellularLocation>
        <location evidence="1">Cell membrane</location>
        <topology evidence="1">Multi-pass membrane protein</topology>
    </subcellularLocation>
</comment>
<keyword evidence="4 9" id="KW-0812">Transmembrane</keyword>
<dbReference type="SMART" id="SM00382">
    <property type="entry name" value="AAA"/>
    <property type="match status" value="1"/>
</dbReference>
<dbReference type="InterPro" id="IPR017871">
    <property type="entry name" value="ABC_transporter-like_CS"/>
</dbReference>
<organism evidence="12 13">
    <name type="scientific">Candidatus Nitrosoglobus terrae</name>
    <dbReference type="NCBI Taxonomy" id="1630141"/>
    <lineage>
        <taxon>Bacteria</taxon>
        <taxon>Pseudomonadati</taxon>
        <taxon>Pseudomonadota</taxon>
        <taxon>Gammaproteobacteria</taxon>
        <taxon>Chromatiales</taxon>
        <taxon>Chromatiaceae</taxon>
        <taxon>Candidatus Nitrosoglobus</taxon>
    </lineage>
</organism>
<dbReference type="OrthoDB" id="9806127at2"/>
<keyword evidence="5" id="KW-0547">Nucleotide-binding</keyword>
<dbReference type="PROSITE" id="PS50929">
    <property type="entry name" value="ABC_TM1F"/>
    <property type="match status" value="1"/>
</dbReference>
<dbReference type="FunFam" id="3.40.50.300:FF:000299">
    <property type="entry name" value="ABC transporter ATP-binding protein/permease"/>
    <property type="match status" value="1"/>
</dbReference>
<feature type="transmembrane region" description="Helical" evidence="9">
    <location>
        <begin position="169"/>
        <end position="186"/>
    </location>
</feature>
<evidence type="ECO:0000256" key="7">
    <source>
        <dbReference type="ARBA" id="ARBA00022989"/>
    </source>
</evidence>
<dbReference type="RefSeq" id="WP_096526921.1">
    <property type="nucleotide sequence ID" value="NZ_AP014836.1"/>
</dbReference>
<dbReference type="GO" id="GO:0005886">
    <property type="term" value="C:plasma membrane"/>
    <property type="evidence" value="ECO:0007669"/>
    <property type="project" value="UniProtKB-SubCell"/>
</dbReference>
<evidence type="ECO:0000259" key="10">
    <source>
        <dbReference type="PROSITE" id="PS50893"/>
    </source>
</evidence>
<evidence type="ECO:0000256" key="3">
    <source>
        <dbReference type="ARBA" id="ARBA00022475"/>
    </source>
</evidence>
<dbReference type="InterPro" id="IPR003439">
    <property type="entry name" value="ABC_transporter-like_ATP-bd"/>
</dbReference>
<dbReference type="InterPro" id="IPR003593">
    <property type="entry name" value="AAA+_ATPase"/>
</dbReference>
<dbReference type="InterPro" id="IPR027417">
    <property type="entry name" value="P-loop_NTPase"/>
</dbReference>
<feature type="transmembrane region" description="Helical" evidence="9">
    <location>
        <begin position="62"/>
        <end position="84"/>
    </location>
</feature>
<dbReference type="EMBL" id="AP014836">
    <property type="protein sequence ID" value="BAW80370.1"/>
    <property type="molecule type" value="Genomic_DNA"/>
</dbReference>
<feature type="transmembrane region" description="Helical" evidence="9">
    <location>
        <begin position="12"/>
        <end position="34"/>
    </location>
</feature>
<feature type="transmembrane region" description="Helical" evidence="9">
    <location>
        <begin position="146"/>
        <end position="163"/>
    </location>
</feature>
<dbReference type="Pfam" id="PF00664">
    <property type="entry name" value="ABC_membrane"/>
    <property type="match status" value="1"/>
</dbReference>
<dbReference type="InterPro" id="IPR036640">
    <property type="entry name" value="ABC1_TM_sf"/>
</dbReference>
<keyword evidence="8 9" id="KW-0472">Membrane</keyword>
<evidence type="ECO:0000256" key="1">
    <source>
        <dbReference type="ARBA" id="ARBA00004651"/>
    </source>
</evidence>
<sequence>MVLQHRRKLLQAQIIAVLTALLSVPVPLLMPLLVDEVLLKQPGVIVSAANTVFPLQWQGPTLYILSIMVLVLLLRLSSLLLGVWQMRQFTYIAKDITYRLRRGLLLHLGQVSITKYETLGSGAIASHFVTDLDTVDQFIGTTISKFVIAALTIIGVAIVLLWVNWQLGLFILLMNPIVVYFTMVLSKKVKHWKYNENTAYEIFQGTLTETLNAIQQIRAANRESHYIQRLIILAKKVRNHSTTYTWKSEMTNRLSFLLFLCGVEVFRATAMLLVVFSDLTIGQMFAVFSYLWFMMGPAQEVLNIRYALVSAKGALTRLNRLLDLEIEPHYPHRKNPFVDKLTTSVSLNNICFAYGNNPQVLSHISLSIKAGEKIALVGTSGGGKTTLVQILLGLHIPQSGNICFDNIPATEIGFDIIRNNIAIVLQHPALFNDSVRANITLGRDISDNQIWRALEIAQLRKTVEEMKQRLDTSIGYQGIRLSGGQQQRLAIARMIVTDPKIVILDEATSALDIETESRLYQALGEFLKGRTTIIIAHRLSAVRQAERVYVFDNGQVIEEGRPNELACNNGFYTNLYGIA</sequence>
<dbReference type="SUPFAM" id="SSF52540">
    <property type="entry name" value="P-loop containing nucleoside triphosphate hydrolases"/>
    <property type="match status" value="1"/>
</dbReference>
<dbReference type="InterPro" id="IPR039421">
    <property type="entry name" value="Type_1_exporter"/>
</dbReference>
<feature type="domain" description="ABC transporter" evidence="10">
    <location>
        <begin position="345"/>
        <end position="578"/>
    </location>
</feature>
<evidence type="ECO:0000313" key="13">
    <source>
        <dbReference type="Proteomes" id="UP000243679"/>
    </source>
</evidence>
<protein>
    <submittedName>
        <fullName evidence="12">ABC transporter ATP-binding protein</fullName>
    </submittedName>
</protein>
<dbReference type="Proteomes" id="UP000243679">
    <property type="component" value="Chromosome"/>
</dbReference>
<evidence type="ECO:0000259" key="11">
    <source>
        <dbReference type="PROSITE" id="PS50929"/>
    </source>
</evidence>
<name>A0A1Q2SML3_9GAMM</name>
<dbReference type="GO" id="GO:0034040">
    <property type="term" value="F:ATPase-coupled lipid transmembrane transporter activity"/>
    <property type="evidence" value="ECO:0007669"/>
    <property type="project" value="TreeGrafter"/>
</dbReference>
<dbReference type="Gene3D" id="3.40.50.300">
    <property type="entry name" value="P-loop containing nucleotide triphosphate hydrolases"/>
    <property type="match status" value="1"/>
</dbReference>
<feature type="domain" description="ABC transmembrane type-1" evidence="11">
    <location>
        <begin position="14"/>
        <end position="310"/>
    </location>
</feature>
<dbReference type="GO" id="GO:0005524">
    <property type="term" value="F:ATP binding"/>
    <property type="evidence" value="ECO:0007669"/>
    <property type="project" value="UniProtKB-KW"/>
</dbReference>
<dbReference type="PROSITE" id="PS00211">
    <property type="entry name" value="ABC_TRANSPORTER_1"/>
    <property type="match status" value="1"/>
</dbReference>
<dbReference type="Gene3D" id="1.20.1560.10">
    <property type="entry name" value="ABC transporter type 1, transmembrane domain"/>
    <property type="match status" value="1"/>
</dbReference>
<evidence type="ECO:0000313" key="12">
    <source>
        <dbReference type="EMBL" id="BAW80370.1"/>
    </source>
</evidence>
<evidence type="ECO:0000256" key="8">
    <source>
        <dbReference type="ARBA" id="ARBA00023136"/>
    </source>
</evidence>
<dbReference type="KEGG" id="ntt:TAO_1000"/>
<dbReference type="GO" id="GO:0140359">
    <property type="term" value="F:ABC-type transporter activity"/>
    <property type="evidence" value="ECO:0007669"/>
    <property type="project" value="InterPro"/>
</dbReference>
<dbReference type="PANTHER" id="PTHR24221">
    <property type="entry name" value="ATP-BINDING CASSETTE SUB-FAMILY B"/>
    <property type="match status" value="1"/>
</dbReference>
<dbReference type="SUPFAM" id="SSF90123">
    <property type="entry name" value="ABC transporter transmembrane region"/>
    <property type="match status" value="1"/>
</dbReference>
<keyword evidence="2" id="KW-0813">Transport</keyword>
<evidence type="ECO:0000256" key="4">
    <source>
        <dbReference type="ARBA" id="ARBA00022692"/>
    </source>
</evidence>
<dbReference type="GO" id="GO:0016887">
    <property type="term" value="F:ATP hydrolysis activity"/>
    <property type="evidence" value="ECO:0007669"/>
    <property type="project" value="InterPro"/>
</dbReference>
<evidence type="ECO:0000256" key="2">
    <source>
        <dbReference type="ARBA" id="ARBA00022448"/>
    </source>
</evidence>
<evidence type="ECO:0000256" key="6">
    <source>
        <dbReference type="ARBA" id="ARBA00022840"/>
    </source>
</evidence>
<evidence type="ECO:0000256" key="5">
    <source>
        <dbReference type="ARBA" id="ARBA00022741"/>
    </source>
</evidence>
<keyword evidence="13" id="KW-1185">Reference proteome</keyword>
<accession>A0A1Q2SML3</accession>